<protein>
    <submittedName>
        <fullName evidence="1">Uncharacterized protein</fullName>
    </submittedName>
</protein>
<proteinExistence type="predicted"/>
<dbReference type="Proteomes" id="UP001165160">
    <property type="component" value="Unassembled WGS sequence"/>
</dbReference>
<keyword evidence="2" id="KW-1185">Reference proteome</keyword>
<accession>A0A9W7C1R4</accession>
<dbReference type="EMBL" id="BRXX01000258">
    <property type="protein sequence ID" value="GMI01115.1"/>
    <property type="molecule type" value="Genomic_DNA"/>
</dbReference>
<dbReference type="AlphaFoldDB" id="A0A9W7C1R4"/>
<reference evidence="2" key="1">
    <citation type="journal article" date="2023" name="Commun. Biol.">
        <title>Genome analysis of Parmales, the sister group of diatoms, reveals the evolutionary specialization of diatoms from phago-mixotrophs to photoautotrophs.</title>
        <authorList>
            <person name="Ban H."/>
            <person name="Sato S."/>
            <person name="Yoshikawa S."/>
            <person name="Yamada K."/>
            <person name="Nakamura Y."/>
            <person name="Ichinomiya M."/>
            <person name="Sato N."/>
            <person name="Blanc-Mathieu R."/>
            <person name="Endo H."/>
            <person name="Kuwata A."/>
            <person name="Ogata H."/>
        </authorList>
    </citation>
    <scope>NUCLEOTIDE SEQUENCE [LARGE SCALE GENOMIC DNA]</scope>
    <source>
        <strain evidence="2">NIES 3699</strain>
    </source>
</reference>
<organism evidence="1 2">
    <name type="scientific">Triparma verrucosa</name>
    <dbReference type="NCBI Taxonomy" id="1606542"/>
    <lineage>
        <taxon>Eukaryota</taxon>
        <taxon>Sar</taxon>
        <taxon>Stramenopiles</taxon>
        <taxon>Ochrophyta</taxon>
        <taxon>Bolidophyceae</taxon>
        <taxon>Parmales</taxon>
        <taxon>Triparmaceae</taxon>
        <taxon>Triparma</taxon>
    </lineage>
</organism>
<comment type="caution">
    <text evidence="1">The sequence shown here is derived from an EMBL/GenBank/DDBJ whole genome shotgun (WGS) entry which is preliminary data.</text>
</comment>
<gene>
    <name evidence="1" type="ORF">TrVE_jg2033</name>
</gene>
<evidence type="ECO:0000313" key="2">
    <source>
        <dbReference type="Proteomes" id="UP001165160"/>
    </source>
</evidence>
<sequence>MLNLLIPRAPRAPRAALRRNGPLVRSLASSRYPPISTSYLPSGFSPKTEKEKIIKSSLLNDEIFQSHSFSAALALYHSSKNLPHFTTVNLTTTLLVLRKNAEKSQHVAVHKVPGFMSFINDVNGLLERTGFEHFKIRSIAEVFKSYSYFGIYCRRGGGEGRVEEFLEEGMKRYLKECRRMREREVLSTMIIVGVLVRESPEVVKVCSPAVQNDFYNLLDFFSGKEFANALVKHCKRERKVNEIIDYVKLCEEIGDLRWEEEEKKEFVVGWRKIKLGRSGWKAVNSSAGHILNRCDFVRVVNLFESGLKAGMVLEGIASGLEGREDKLKYFLASSDGNTRGRVARCFGMMGRGGKVWNFILEEDQEQGGGRGFLSVEDIANLLWGVAMGDRISNHVDAVKVLLDYLEMKTLAEWEGEEGEESIRWMLSDFERALEWEGVGMGEKEDDGEDGEDGEDAKESLAGRVRRYLGEVNDGAHIDSLPRGIWDLKLRTDASPEYAQFLRRDKEKGARNENEIATSLRKLGLDCQSDYRIVEKGGLNVCEDERDLHYVDAVHTTSKKVAFLRGNGGGRGSQGGGESGRLKWKVKALEKEGFQVVVVGDKLGKGGEGGDGMTRLLKEKLLKQAGINLDAGLGPIIRYL</sequence>
<name>A0A9W7C1R4_9STRA</name>
<evidence type="ECO:0000313" key="1">
    <source>
        <dbReference type="EMBL" id="GMI01115.1"/>
    </source>
</evidence>